<organism evidence="2">
    <name type="scientific">uncultured Cytophagales bacterium</name>
    <dbReference type="NCBI Taxonomy" id="158755"/>
    <lineage>
        <taxon>Bacteria</taxon>
        <taxon>Pseudomonadati</taxon>
        <taxon>Bacteroidota</taxon>
        <taxon>Sphingobacteriia</taxon>
        <taxon>Sphingobacteriales</taxon>
        <taxon>environmental samples</taxon>
    </lineage>
</organism>
<feature type="non-terminal residue" evidence="2">
    <location>
        <position position="165"/>
    </location>
</feature>
<feature type="compositionally biased region" description="Basic residues" evidence="1">
    <location>
        <begin position="1"/>
        <end position="24"/>
    </location>
</feature>
<dbReference type="EMBL" id="CADCTQ010000503">
    <property type="protein sequence ID" value="CAA9309417.1"/>
    <property type="molecule type" value="Genomic_DNA"/>
</dbReference>
<evidence type="ECO:0000313" key="2">
    <source>
        <dbReference type="EMBL" id="CAA9309417.1"/>
    </source>
</evidence>
<accession>A0A6J4KLM2</accession>
<name>A0A6J4KLM2_9SPHI</name>
<feature type="region of interest" description="Disordered" evidence="1">
    <location>
        <begin position="1"/>
        <end position="83"/>
    </location>
</feature>
<feature type="non-terminal residue" evidence="2">
    <location>
        <position position="1"/>
    </location>
</feature>
<gene>
    <name evidence="2" type="ORF">AVDCRST_MAG56-6100</name>
</gene>
<reference evidence="2" key="1">
    <citation type="submission" date="2020-02" db="EMBL/GenBank/DDBJ databases">
        <authorList>
            <person name="Meier V. D."/>
        </authorList>
    </citation>
    <scope>NUCLEOTIDE SEQUENCE</scope>
    <source>
        <strain evidence="2">AVDCRST_MAG56</strain>
    </source>
</reference>
<proteinExistence type="predicted"/>
<dbReference type="AlphaFoldDB" id="A0A6J4KLM2"/>
<protein>
    <submittedName>
        <fullName evidence="2">Uncharacterized MFS-type transporter</fullName>
    </submittedName>
</protein>
<feature type="compositionally biased region" description="Basic residues" evidence="1">
    <location>
        <begin position="63"/>
        <end position="73"/>
    </location>
</feature>
<evidence type="ECO:0000256" key="1">
    <source>
        <dbReference type="SAM" id="MobiDB-lite"/>
    </source>
</evidence>
<sequence length="165" mass="18195">HLRGRRTQVARGQPHRHGAHHPAHCRAGGVPFHTDCGPGGQPQNPHRGGGPLHLHLRGGVPDHHHHAVLRTGRRGGPGDGRAAKHVAGHVLQAAARHHRPRLLLQFLRVHRKDWHRAGHGHLRFHGRRDGQHAQQPLRPDRLFCHRPVLPHPHAGQPPGRSGGGM</sequence>